<dbReference type="EMBL" id="CAJVPY010064967">
    <property type="protein sequence ID" value="CAG8824524.1"/>
    <property type="molecule type" value="Genomic_DNA"/>
</dbReference>
<dbReference type="InterPro" id="IPR001810">
    <property type="entry name" value="F-box_dom"/>
</dbReference>
<dbReference type="CDD" id="cd22147">
    <property type="entry name" value="F-box_SpPof1-like"/>
    <property type="match status" value="1"/>
</dbReference>
<reference evidence="4" key="1">
    <citation type="submission" date="2021-06" db="EMBL/GenBank/DDBJ databases">
        <authorList>
            <person name="Kallberg Y."/>
            <person name="Tangrot J."/>
            <person name="Rosling A."/>
        </authorList>
    </citation>
    <scope>NUCLEOTIDE SEQUENCE</scope>
    <source>
        <strain evidence="4">MA453B</strain>
    </source>
</reference>
<name>A0A9N9KE79_9GLOM</name>
<dbReference type="AlphaFoldDB" id="A0A9N9KE79"/>
<dbReference type="FunFam" id="1.20.1280.50:FF:000016">
    <property type="entry name" value="E3 ubiquitin ligase complex SCF subunit sconB"/>
    <property type="match status" value="1"/>
</dbReference>
<dbReference type="PROSITE" id="PS50181">
    <property type="entry name" value="FBOX"/>
    <property type="match status" value="1"/>
</dbReference>
<evidence type="ECO:0000256" key="2">
    <source>
        <dbReference type="ARBA" id="ARBA00022737"/>
    </source>
</evidence>
<dbReference type="OrthoDB" id="5580488at2759"/>
<keyword evidence="1" id="KW-0853">WD repeat</keyword>
<evidence type="ECO:0000259" key="3">
    <source>
        <dbReference type="PROSITE" id="PS50181"/>
    </source>
</evidence>
<dbReference type="SUPFAM" id="SSF81383">
    <property type="entry name" value="F-box domain"/>
    <property type="match status" value="1"/>
</dbReference>
<sequence>SRLITLEGIVSKCCLNQLAFLSDNLKSIIRIDFISVLPQEIAFHILSYLDAISLCHAAQVSKHWNRLSDDDVVWHKLCEQHIDKKCTKCGWGLPSLWNQKKRPVIMMMTISLKFTNETKE</sequence>
<gene>
    <name evidence="4" type="ORF">DERYTH_LOCUS27716</name>
</gene>
<keyword evidence="5" id="KW-1185">Reference proteome</keyword>
<dbReference type="PANTHER" id="PTHR19872:SF9">
    <property type="entry name" value="UBIQUITIN-BINDING SDF UBIQUITIN LIGASE COMPLEX SUBUNIT"/>
    <property type="match status" value="1"/>
</dbReference>
<feature type="domain" description="F-box" evidence="3">
    <location>
        <begin position="31"/>
        <end position="77"/>
    </location>
</feature>
<dbReference type="Proteomes" id="UP000789405">
    <property type="component" value="Unassembled WGS sequence"/>
</dbReference>
<proteinExistence type="predicted"/>
<evidence type="ECO:0000256" key="1">
    <source>
        <dbReference type="ARBA" id="ARBA00022574"/>
    </source>
</evidence>
<feature type="non-terminal residue" evidence="4">
    <location>
        <position position="120"/>
    </location>
</feature>
<organism evidence="4 5">
    <name type="scientific">Dentiscutata erythropus</name>
    <dbReference type="NCBI Taxonomy" id="1348616"/>
    <lineage>
        <taxon>Eukaryota</taxon>
        <taxon>Fungi</taxon>
        <taxon>Fungi incertae sedis</taxon>
        <taxon>Mucoromycota</taxon>
        <taxon>Glomeromycotina</taxon>
        <taxon>Glomeromycetes</taxon>
        <taxon>Diversisporales</taxon>
        <taxon>Gigasporaceae</taxon>
        <taxon>Dentiscutata</taxon>
    </lineage>
</organism>
<dbReference type="SMART" id="SM00256">
    <property type="entry name" value="FBOX"/>
    <property type="match status" value="1"/>
</dbReference>
<dbReference type="Gene3D" id="1.20.1280.50">
    <property type="match status" value="1"/>
</dbReference>
<dbReference type="Pfam" id="PF12937">
    <property type="entry name" value="F-box-like"/>
    <property type="match status" value="1"/>
</dbReference>
<protein>
    <submittedName>
        <fullName evidence="4">321_t:CDS:1</fullName>
    </submittedName>
</protein>
<keyword evidence="2" id="KW-0677">Repeat</keyword>
<accession>A0A9N9KE79</accession>
<dbReference type="InterPro" id="IPR051075">
    <property type="entry name" value="SCF_subunit_WD-repeat"/>
</dbReference>
<feature type="non-terminal residue" evidence="4">
    <location>
        <position position="1"/>
    </location>
</feature>
<comment type="caution">
    <text evidence="4">The sequence shown here is derived from an EMBL/GenBank/DDBJ whole genome shotgun (WGS) entry which is preliminary data.</text>
</comment>
<dbReference type="PANTHER" id="PTHR19872">
    <property type="entry name" value="UBIQUITIN LIGASE SPECIFICITY FACTOR/HREP PROTEIN"/>
    <property type="match status" value="1"/>
</dbReference>
<dbReference type="InterPro" id="IPR036047">
    <property type="entry name" value="F-box-like_dom_sf"/>
</dbReference>
<evidence type="ECO:0000313" key="5">
    <source>
        <dbReference type="Proteomes" id="UP000789405"/>
    </source>
</evidence>
<evidence type="ECO:0000313" key="4">
    <source>
        <dbReference type="EMBL" id="CAG8824524.1"/>
    </source>
</evidence>